<evidence type="ECO:0000313" key="1">
    <source>
        <dbReference type="EMBL" id="CAD8823099.1"/>
    </source>
</evidence>
<reference evidence="1" key="1">
    <citation type="submission" date="2021-01" db="EMBL/GenBank/DDBJ databases">
        <authorList>
            <person name="Corre E."/>
            <person name="Pelletier E."/>
            <person name="Niang G."/>
            <person name="Scheremetjew M."/>
            <person name="Finn R."/>
            <person name="Kale V."/>
            <person name="Holt S."/>
            <person name="Cochrane G."/>
            <person name="Meng A."/>
            <person name="Brown T."/>
            <person name="Cohen L."/>
        </authorList>
    </citation>
    <scope>NUCLEOTIDE SEQUENCE</scope>
    <source>
        <strain evidence="1">CCMP3278</strain>
    </source>
</reference>
<accession>A0A7S1ETN8</accession>
<name>A0A7S1ETN8_9RHOD</name>
<gene>
    <name evidence="1" type="ORF">TOLI1172_LOCUS7495</name>
</gene>
<protein>
    <recommendedName>
        <fullName evidence="2">EF-hand domain-containing protein</fullName>
    </recommendedName>
</protein>
<proteinExistence type="predicted"/>
<sequence length="102" mass="12093">MFEQGDRFRLKVDESVAGMEKIVMEMDAKSGWKLNFHEFTRRLGLHFMNEMNIVMNDENPKSNESSKSRSIRRNPLKSTHFFKIRSIMGILSQRYYTVLSNK</sequence>
<dbReference type="AlphaFoldDB" id="A0A7S1ETN8"/>
<evidence type="ECO:0008006" key="2">
    <source>
        <dbReference type="Google" id="ProtNLM"/>
    </source>
</evidence>
<organism evidence="1">
    <name type="scientific">Timspurckia oligopyrenoides</name>
    <dbReference type="NCBI Taxonomy" id="708627"/>
    <lineage>
        <taxon>Eukaryota</taxon>
        <taxon>Rhodophyta</taxon>
        <taxon>Bangiophyceae</taxon>
        <taxon>Porphyridiales</taxon>
        <taxon>Porphyridiaceae</taxon>
        <taxon>Timspurckia</taxon>
    </lineage>
</organism>
<dbReference type="EMBL" id="HBFP01010434">
    <property type="protein sequence ID" value="CAD8823099.1"/>
    <property type="molecule type" value="Transcribed_RNA"/>
</dbReference>